<protein>
    <submittedName>
        <fullName evidence="1">Uncharacterized protein</fullName>
    </submittedName>
</protein>
<name>A0ACB7YI63_9ERIC</name>
<sequence>MAILLKSLFFLSLLFVSGSAFPFIGGLLGDADKTVDQGFGTVANGGADDDATSDTNNQIPDDDNTGVAQPDFQTNFLGNWMIHNPNAGVSSMHLQLLPTNKAIMTDATNLGPSAIKLADGKCLPVPGAPRLVDCWAHAVEYDIDTAEVRPLEVLSNPWCSAGGLTVDGSLISVGGTEEGNRSVRILKPCQGCDFMDQQAVVSSPRWYSSQEKLEDGSFIIFGGRREYSYEYVQSSLTFPQRRVPLLFLNETDDDKIVNAYENNLYPFVHLLPDGTIFLLANRRAVIISTETDTIVRELPRMPGGSRNYPASGMSALLPLKISNDGAPVQAEVMVCGGAKPEAAWTLDKKKQMLLALTDCGRITPSDPNAFWAMENMPSRRVMGDLLLLPTAQALILNGAMQGVAGWRLADSPNLTPLLYTPENKVKERFQSLSPSTIARMYHSSAALLPDGTILVAGSNSHPKYTFTGPFPTELRVEKFSPPYLDPVLDAHRPLISEDTSDKTLAYGEKFSVAIELEDAAGAQDFKLTMLHPPFTTHGYSQSQRLLVLEPVSYVNGVITAVAPPSGKLAPPGYYILYVVHRGVPSRGMWVQIA</sequence>
<evidence type="ECO:0000313" key="1">
    <source>
        <dbReference type="EMBL" id="KAH7853266.1"/>
    </source>
</evidence>
<organism evidence="1 2">
    <name type="scientific">Vaccinium darrowii</name>
    <dbReference type="NCBI Taxonomy" id="229202"/>
    <lineage>
        <taxon>Eukaryota</taxon>
        <taxon>Viridiplantae</taxon>
        <taxon>Streptophyta</taxon>
        <taxon>Embryophyta</taxon>
        <taxon>Tracheophyta</taxon>
        <taxon>Spermatophyta</taxon>
        <taxon>Magnoliopsida</taxon>
        <taxon>eudicotyledons</taxon>
        <taxon>Gunneridae</taxon>
        <taxon>Pentapetalae</taxon>
        <taxon>asterids</taxon>
        <taxon>Ericales</taxon>
        <taxon>Ericaceae</taxon>
        <taxon>Vaccinioideae</taxon>
        <taxon>Vaccinieae</taxon>
        <taxon>Vaccinium</taxon>
    </lineage>
</organism>
<dbReference type="Proteomes" id="UP000828048">
    <property type="component" value="Chromosome 11"/>
</dbReference>
<dbReference type="EMBL" id="CM037161">
    <property type="protein sequence ID" value="KAH7853266.1"/>
    <property type="molecule type" value="Genomic_DNA"/>
</dbReference>
<comment type="caution">
    <text evidence="1">The sequence shown here is derived from an EMBL/GenBank/DDBJ whole genome shotgun (WGS) entry which is preliminary data.</text>
</comment>
<proteinExistence type="predicted"/>
<accession>A0ACB7YI63</accession>
<gene>
    <name evidence="1" type="ORF">Vadar_000691</name>
</gene>
<evidence type="ECO:0000313" key="2">
    <source>
        <dbReference type="Proteomes" id="UP000828048"/>
    </source>
</evidence>
<keyword evidence="2" id="KW-1185">Reference proteome</keyword>
<reference evidence="1 2" key="1">
    <citation type="journal article" date="2021" name="Hortic Res">
        <title>High-quality reference genome and annotation aids understanding of berry development for evergreen blueberry (Vaccinium darrowii).</title>
        <authorList>
            <person name="Yu J."/>
            <person name="Hulse-Kemp A.M."/>
            <person name="Babiker E."/>
            <person name="Staton M."/>
        </authorList>
    </citation>
    <scope>NUCLEOTIDE SEQUENCE [LARGE SCALE GENOMIC DNA]</scope>
    <source>
        <strain evidence="2">cv. NJ 8807/NJ 8810</strain>
        <tissue evidence="1">Young leaf</tissue>
    </source>
</reference>